<geneLocation type="mitochondrion" evidence="13"/>
<dbReference type="EMBL" id="MH588520">
    <property type="protein sequence ID" value="QCS25061.1"/>
    <property type="molecule type" value="Genomic_DNA"/>
</dbReference>
<evidence type="ECO:0000256" key="3">
    <source>
        <dbReference type="ARBA" id="ARBA00022448"/>
    </source>
</evidence>
<dbReference type="InterPro" id="IPR023011">
    <property type="entry name" value="ATP_synth_F0_asu_AS"/>
</dbReference>
<evidence type="ECO:0000256" key="11">
    <source>
        <dbReference type="RuleBase" id="RU004450"/>
    </source>
</evidence>
<dbReference type="GO" id="GO:0046933">
    <property type="term" value="F:proton-transporting ATP synthase activity, rotational mechanism"/>
    <property type="evidence" value="ECO:0007669"/>
    <property type="project" value="TreeGrafter"/>
</dbReference>
<evidence type="ECO:0000256" key="9">
    <source>
        <dbReference type="ARBA" id="ARBA00023136"/>
    </source>
</evidence>
<feature type="transmembrane region" description="Helical" evidence="12">
    <location>
        <begin position="12"/>
        <end position="30"/>
    </location>
</feature>
<dbReference type="PANTHER" id="PTHR11410">
    <property type="entry name" value="ATP SYNTHASE SUBUNIT A"/>
    <property type="match status" value="1"/>
</dbReference>
<feature type="transmembrane region" description="Helical" evidence="12">
    <location>
        <begin position="89"/>
        <end position="109"/>
    </location>
</feature>
<dbReference type="PANTHER" id="PTHR11410:SF0">
    <property type="entry name" value="ATP SYNTHASE SUBUNIT A"/>
    <property type="match status" value="1"/>
</dbReference>
<comment type="subcellular location">
    <subcellularLocation>
        <location evidence="1">Membrane</location>
        <topology evidence="1">Multi-pass membrane protein</topology>
    </subcellularLocation>
    <subcellularLocation>
        <location evidence="11">Mitochondrion inner membrane</location>
        <topology evidence="11">Multi-pass membrane protein</topology>
    </subcellularLocation>
</comment>
<dbReference type="InterPro" id="IPR045083">
    <property type="entry name" value="ATP_synth_F0_asu_bact/mt"/>
</dbReference>
<organism evidence="13">
    <name type="scientific">Lactiforis takii</name>
    <dbReference type="NCBI Taxonomy" id="1002745"/>
    <lineage>
        <taxon>Eukaryota</taxon>
        <taxon>Metazoa</taxon>
        <taxon>Spiralia</taxon>
        <taxon>Lophotrochozoa</taxon>
        <taxon>Mollusca</taxon>
        <taxon>Gastropoda</taxon>
        <taxon>Heterobranchia</taxon>
        <taxon>Euthyneura</taxon>
        <taxon>Panpulmonata</taxon>
        <taxon>Amphiboloidea</taxon>
        <taxon>Amphibolidae</taxon>
        <taxon>Lactiforis</taxon>
    </lineage>
</organism>
<feature type="transmembrane region" description="Helical" evidence="12">
    <location>
        <begin position="160"/>
        <end position="183"/>
    </location>
</feature>
<keyword evidence="9 12" id="KW-0472">Membrane</keyword>
<dbReference type="SUPFAM" id="SSF81336">
    <property type="entry name" value="F1F0 ATP synthase subunit A"/>
    <property type="match status" value="1"/>
</dbReference>
<dbReference type="Gene3D" id="1.20.120.220">
    <property type="entry name" value="ATP synthase, F0 complex, subunit A"/>
    <property type="match status" value="1"/>
</dbReference>
<keyword evidence="6" id="KW-0375">Hydrogen ion transport</keyword>
<evidence type="ECO:0000313" key="13">
    <source>
        <dbReference type="EMBL" id="QCS25061.1"/>
    </source>
</evidence>
<evidence type="ECO:0000256" key="6">
    <source>
        <dbReference type="ARBA" id="ARBA00022781"/>
    </source>
</evidence>
<dbReference type="GO" id="GO:0045259">
    <property type="term" value="C:proton-transporting ATP synthase complex"/>
    <property type="evidence" value="ECO:0007669"/>
    <property type="project" value="UniProtKB-KW"/>
</dbReference>
<proteinExistence type="inferred from homology"/>
<evidence type="ECO:0000256" key="12">
    <source>
        <dbReference type="SAM" id="Phobius"/>
    </source>
</evidence>
<keyword evidence="4" id="KW-0138">CF(0)</keyword>
<dbReference type="InterPro" id="IPR000568">
    <property type="entry name" value="ATP_synth_F0_asu"/>
</dbReference>
<feature type="transmembrane region" description="Helical" evidence="12">
    <location>
        <begin position="56"/>
        <end position="77"/>
    </location>
</feature>
<feature type="transmembrane region" description="Helical" evidence="12">
    <location>
        <begin position="189"/>
        <end position="210"/>
    </location>
</feature>
<evidence type="ECO:0000256" key="4">
    <source>
        <dbReference type="ARBA" id="ARBA00022547"/>
    </source>
</evidence>
<keyword evidence="7 12" id="KW-1133">Transmembrane helix</keyword>
<evidence type="ECO:0000256" key="1">
    <source>
        <dbReference type="ARBA" id="ARBA00004141"/>
    </source>
</evidence>
<evidence type="ECO:0000256" key="10">
    <source>
        <dbReference type="ARBA" id="ARBA00023310"/>
    </source>
</evidence>
<dbReference type="NCBIfam" id="TIGR01131">
    <property type="entry name" value="ATP_synt_6_or_A"/>
    <property type="match status" value="1"/>
</dbReference>
<dbReference type="CDD" id="cd00310">
    <property type="entry name" value="ATP-synt_Fo_a_6"/>
    <property type="match status" value="1"/>
</dbReference>
<dbReference type="PROSITE" id="PS00449">
    <property type="entry name" value="ATPASE_A"/>
    <property type="match status" value="1"/>
</dbReference>
<keyword evidence="8" id="KW-0406">Ion transport</keyword>
<evidence type="ECO:0000256" key="7">
    <source>
        <dbReference type="ARBA" id="ARBA00022989"/>
    </source>
</evidence>
<keyword evidence="10" id="KW-0066">ATP synthesis</keyword>
<evidence type="ECO:0000256" key="2">
    <source>
        <dbReference type="ARBA" id="ARBA00006810"/>
    </source>
</evidence>
<dbReference type="AlphaFoldDB" id="A0A4P8VTI9"/>
<evidence type="ECO:0000256" key="5">
    <source>
        <dbReference type="ARBA" id="ARBA00022692"/>
    </source>
</evidence>
<gene>
    <name evidence="13" type="primary">ATP6</name>
</gene>
<evidence type="ECO:0000256" key="8">
    <source>
        <dbReference type="ARBA" id="ARBA00023065"/>
    </source>
</evidence>
<dbReference type="GO" id="GO:0005743">
    <property type="term" value="C:mitochondrial inner membrane"/>
    <property type="evidence" value="ECO:0007669"/>
    <property type="project" value="UniProtKB-SubCell"/>
</dbReference>
<name>A0A4P8VTI9_9GAST</name>
<protein>
    <recommendedName>
        <fullName evidence="11">ATP synthase subunit a</fullName>
    </recommendedName>
</protein>
<dbReference type="Pfam" id="PF00119">
    <property type="entry name" value="ATP-synt_A"/>
    <property type="match status" value="1"/>
</dbReference>
<comment type="similarity">
    <text evidence="2">Belongs to the ATPase A chain family.</text>
</comment>
<dbReference type="PRINTS" id="PR00123">
    <property type="entry name" value="ATPASEA"/>
</dbReference>
<keyword evidence="3" id="KW-0813">Transport</keyword>
<accession>A0A4P8VTI9</accession>
<reference evidence="13" key="1">
    <citation type="journal article" date="2019" name="Mitochondrial DNA Part B Resour">
        <title>The complete mitochondrial genome of Salinator takii (Gastropoda: Amphibolinae).</title>
        <authorList>
            <person name="Liu H."/>
            <person name="Yang Y."/>
            <person name="Li Q."/>
        </authorList>
    </citation>
    <scope>NUCLEOTIDE SEQUENCE</scope>
</reference>
<sequence>MMTDLFSALDGCSSIPSWVTPMIFVALYFLNSTWLTNSFKILLTVLSSFSGGKGPLAPLPLMLFALMFFLVSSNLVGLTPFVYGPTSSLWFACSLAITLWGMILVSGWINSPKHSAAHLAPSGAPGALIPFLVLVETVSILIRPLTLTVRLVANISAGHIVLSLIANCLSGLSISMGAMVFLVSVGYNLFEVFVCFIQAYIFTLLLGLYAEEHP</sequence>
<keyword evidence="5 12" id="KW-0812">Transmembrane</keyword>
<dbReference type="InterPro" id="IPR035908">
    <property type="entry name" value="F0_ATP_A_sf"/>
</dbReference>
<feature type="transmembrane region" description="Helical" evidence="12">
    <location>
        <begin position="129"/>
        <end position="153"/>
    </location>
</feature>
<keyword evidence="13" id="KW-0496">Mitochondrion</keyword>